<name>A0A1H6ZG62_9FIRM</name>
<feature type="transmembrane region" description="Helical" evidence="14">
    <location>
        <begin position="41"/>
        <end position="63"/>
    </location>
</feature>
<sequence>MEFLMPVWEFFQNNILTKPQFFIGFIVFIGYLLLQRPIYEAVAGFIKAVVGYMILNVASGGLVGNFRPVLAGLKDRFDLSAAVIDPYFGQAAAQASIENAGRSFSMMMVVLLIAFSINILLVLFRRYTKIRTLFITGHVMVQQSSTALWLVIFCFPQLQDMGVVCMLGVLLGTYWSVGSNLTVEPCQQLTEGGGFATGHQQMFGIWIVSKIAGKIGNKEKSLENLKLPGFLSIFNENVVATGILMFIFFGVIITILGPELMHKIDPSFSANQSFLFFIIEKSFNFAVYLTILQLGVRMFVSELTESFQGISSKILPGSMPAVDCAATYGFGHPNAVTFGFLFGALGQFLAIIGLIVFQSPILIISGFVPLFFDNATFAVFANRLGGLRAAAIIPFVSGIIQVLGGGFAAYFFTTGNFGGWHGNFDWDTLWPVIGVIMNYGQYIGVVAVILILLAIPQIIYYRSKDTYFLIAEDYDQYLEVMEQKKRSAEELEVMAQKV</sequence>
<feature type="transmembrane region" description="Helical" evidence="14">
    <location>
        <begin position="238"/>
        <end position="261"/>
    </location>
</feature>
<evidence type="ECO:0000313" key="16">
    <source>
        <dbReference type="Proteomes" id="UP000199662"/>
    </source>
</evidence>
<dbReference type="GO" id="GO:0005886">
    <property type="term" value="C:plasma membrane"/>
    <property type="evidence" value="ECO:0007669"/>
    <property type="project" value="UniProtKB-SubCell"/>
</dbReference>
<feature type="transmembrane region" description="Helical" evidence="14">
    <location>
        <begin position="15"/>
        <end position="34"/>
    </location>
</feature>
<keyword evidence="3" id="KW-0813">Transport</keyword>
<evidence type="ECO:0000256" key="14">
    <source>
        <dbReference type="SAM" id="Phobius"/>
    </source>
</evidence>
<keyword evidence="9 14" id="KW-0472">Membrane</keyword>
<comment type="function">
    <text evidence="10">The phosphoenolpyruvate-dependent sugar phosphotransferase system (sugar PTS), a major carbohydrate active transport system, catalyzes the phosphorylation of incoming sugar substrates concomitantly with their translocation across the cell membrane. The enzyme II UlaABC PTS system is involved in ascorbate transport.</text>
</comment>
<protein>
    <recommendedName>
        <fullName evidence="12">Ascorbate-specific PTS system EIIC component</fullName>
    </recommendedName>
    <alternativeName>
        <fullName evidence="13">Ascorbate-specific permease IIC component UlaA</fullName>
    </alternativeName>
</protein>
<dbReference type="PANTHER" id="PTHR33843:SF4">
    <property type="entry name" value="ASCORBATE-SPECIFIC PTS SYSTEM EIIC COMPONENT"/>
    <property type="match status" value="1"/>
</dbReference>
<evidence type="ECO:0000256" key="5">
    <source>
        <dbReference type="ARBA" id="ARBA00022597"/>
    </source>
</evidence>
<feature type="transmembrane region" description="Helical" evidence="14">
    <location>
        <begin position="348"/>
        <end position="372"/>
    </location>
</feature>
<gene>
    <name evidence="15" type="ORF">SAMN05660742_109116</name>
</gene>
<dbReference type="Proteomes" id="UP000199662">
    <property type="component" value="Unassembled WGS sequence"/>
</dbReference>
<evidence type="ECO:0000256" key="7">
    <source>
        <dbReference type="ARBA" id="ARBA00022692"/>
    </source>
</evidence>
<dbReference type="STRING" id="84035.SAMN05660742_109116"/>
<comment type="subcellular location">
    <subcellularLocation>
        <location evidence="1">Cell membrane</location>
        <topology evidence="1">Multi-pass membrane protein</topology>
    </subcellularLocation>
</comment>
<comment type="similarity">
    <text evidence="11">Belongs to the UlaA family.</text>
</comment>
<evidence type="ECO:0000256" key="6">
    <source>
        <dbReference type="ARBA" id="ARBA00022683"/>
    </source>
</evidence>
<dbReference type="PANTHER" id="PTHR33843">
    <property type="entry name" value="ASCORBATE-SPECIFIC PTS SYSTEM EIIC COMPONENT"/>
    <property type="match status" value="1"/>
</dbReference>
<keyword evidence="6" id="KW-0598">Phosphotransferase system</keyword>
<keyword evidence="16" id="KW-1185">Reference proteome</keyword>
<evidence type="ECO:0000256" key="11">
    <source>
        <dbReference type="ARBA" id="ARBA00038218"/>
    </source>
</evidence>
<evidence type="ECO:0000256" key="4">
    <source>
        <dbReference type="ARBA" id="ARBA00022475"/>
    </source>
</evidence>
<feature type="transmembrane region" description="Helical" evidence="14">
    <location>
        <begin position="146"/>
        <end position="175"/>
    </location>
</feature>
<keyword evidence="4" id="KW-1003">Cell membrane</keyword>
<dbReference type="InterPro" id="IPR051562">
    <property type="entry name" value="Ascorbate-PTS_EIIC"/>
</dbReference>
<accession>A0A1H6ZG62</accession>
<evidence type="ECO:0000256" key="2">
    <source>
        <dbReference type="ARBA" id="ARBA00011738"/>
    </source>
</evidence>
<evidence type="ECO:0000256" key="8">
    <source>
        <dbReference type="ARBA" id="ARBA00022989"/>
    </source>
</evidence>
<evidence type="ECO:0000256" key="13">
    <source>
        <dbReference type="ARBA" id="ARBA00042859"/>
    </source>
</evidence>
<dbReference type="GO" id="GO:0009401">
    <property type="term" value="P:phosphoenolpyruvate-dependent sugar phosphotransferase system"/>
    <property type="evidence" value="ECO:0007669"/>
    <property type="project" value="UniProtKB-KW"/>
</dbReference>
<evidence type="ECO:0000256" key="10">
    <source>
        <dbReference type="ARBA" id="ARBA00037387"/>
    </source>
</evidence>
<dbReference type="NCBIfam" id="NF006923">
    <property type="entry name" value="PRK09410.2-1"/>
    <property type="match status" value="1"/>
</dbReference>
<dbReference type="InterPro" id="IPR004703">
    <property type="entry name" value="PTS_sugar-sp_permease"/>
</dbReference>
<evidence type="ECO:0000256" key="12">
    <source>
        <dbReference type="ARBA" id="ARBA00039702"/>
    </source>
</evidence>
<feature type="transmembrane region" description="Helical" evidence="14">
    <location>
        <begin position="392"/>
        <end position="412"/>
    </location>
</feature>
<dbReference type="Pfam" id="PF03611">
    <property type="entry name" value="EIIC-GAT"/>
    <property type="match status" value="1"/>
</dbReference>
<dbReference type="AlphaFoldDB" id="A0A1H6ZG62"/>
<comment type="subunit">
    <text evidence="2">Homodimer.</text>
</comment>
<feature type="transmembrane region" description="Helical" evidence="14">
    <location>
        <begin position="432"/>
        <end position="455"/>
    </location>
</feature>
<dbReference type="EMBL" id="FNZK01000009">
    <property type="protein sequence ID" value="SEJ52439.1"/>
    <property type="molecule type" value="Genomic_DNA"/>
</dbReference>
<feature type="transmembrane region" description="Helical" evidence="14">
    <location>
        <begin position="273"/>
        <end position="296"/>
    </location>
</feature>
<keyword evidence="5" id="KW-0762">Sugar transport</keyword>
<evidence type="ECO:0000256" key="1">
    <source>
        <dbReference type="ARBA" id="ARBA00004651"/>
    </source>
</evidence>
<keyword evidence="7 14" id="KW-0812">Transmembrane</keyword>
<dbReference type="RefSeq" id="WP_091831519.1">
    <property type="nucleotide sequence ID" value="NZ_FNZK01000009.1"/>
</dbReference>
<proteinExistence type="inferred from homology"/>
<evidence type="ECO:0000256" key="3">
    <source>
        <dbReference type="ARBA" id="ARBA00022448"/>
    </source>
</evidence>
<evidence type="ECO:0000256" key="9">
    <source>
        <dbReference type="ARBA" id="ARBA00023136"/>
    </source>
</evidence>
<evidence type="ECO:0000313" key="15">
    <source>
        <dbReference type="EMBL" id="SEJ52439.1"/>
    </source>
</evidence>
<feature type="transmembrane region" description="Helical" evidence="14">
    <location>
        <begin position="104"/>
        <end position="125"/>
    </location>
</feature>
<reference evidence="15 16" key="1">
    <citation type="submission" date="2016-10" db="EMBL/GenBank/DDBJ databases">
        <authorList>
            <person name="de Groot N.N."/>
        </authorList>
    </citation>
    <scope>NUCLEOTIDE SEQUENCE [LARGE SCALE GENOMIC DNA]</scope>
    <source>
        <strain evidence="15 16">DSM 2179</strain>
    </source>
</reference>
<keyword evidence="8 14" id="KW-1133">Transmembrane helix</keyword>
<organism evidence="15 16">
    <name type="scientific">Propionispira arboris</name>
    <dbReference type="NCBI Taxonomy" id="84035"/>
    <lineage>
        <taxon>Bacteria</taxon>
        <taxon>Bacillati</taxon>
        <taxon>Bacillota</taxon>
        <taxon>Negativicutes</taxon>
        <taxon>Selenomonadales</taxon>
        <taxon>Selenomonadaceae</taxon>
        <taxon>Propionispira</taxon>
    </lineage>
</organism>